<gene>
    <name evidence="1" type="ORF">bsdtb5_24320</name>
</gene>
<organism evidence="1 2">
    <name type="scientific">Anaeromicropila herbilytica</name>
    <dbReference type="NCBI Taxonomy" id="2785025"/>
    <lineage>
        <taxon>Bacteria</taxon>
        <taxon>Bacillati</taxon>
        <taxon>Bacillota</taxon>
        <taxon>Clostridia</taxon>
        <taxon>Lachnospirales</taxon>
        <taxon>Lachnospiraceae</taxon>
        <taxon>Anaeromicropila</taxon>
    </lineage>
</organism>
<dbReference type="EMBL" id="AP024169">
    <property type="protein sequence ID" value="BCN31137.1"/>
    <property type="molecule type" value="Genomic_DNA"/>
</dbReference>
<dbReference type="Proteomes" id="UP000595897">
    <property type="component" value="Chromosome"/>
</dbReference>
<dbReference type="InterPro" id="IPR009910">
    <property type="entry name" value="DUF1450"/>
</dbReference>
<sequence length="72" mass="8179">MTEIKFCENNFSFGTEEIMNRLKKDFNDIDISAESCLGYCGDCAVGPYALVNNEMIQADTAEELYEKIKKLI</sequence>
<dbReference type="KEGG" id="ahb:bsdtb5_24320"/>
<proteinExistence type="predicted"/>
<reference evidence="1 2" key="1">
    <citation type="submission" date="2020-11" db="EMBL/GenBank/DDBJ databases">
        <title>Draft genome sequencing of a Lachnospiraceae strain isolated from anoxic soil subjected to BSD treatment.</title>
        <authorList>
            <person name="Uek A."/>
            <person name="Tonouchi A."/>
        </authorList>
    </citation>
    <scope>NUCLEOTIDE SEQUENCE [LARGE SCALE GENOMIC DNA]</scope>
    <source>
        <strain evidence="1 2">TB5</strain>
    </source>
</reference>
<accession>A0A7R7ELT1</accession>
<keyword evidence="2" id="KW-1185">Reference proteome</keyword>
<dbReference type="AlphaFoldDB" id="A0A7R7ELT1"/>
<evidence type="ECO:0000313" key="2">
    <source>
        <dbReference type="Proteomes" id="UP000595897"/>
    </source>
</evidence>
<protein>
    <submittedName>
        <fullName evidence="1">UPF0349 protein</fullName>
    </submittedName>
</protein>
<evidence type="ECO:0000313" key="1">
    <source>
        <dbReference type="EMBL" id="BCN31137.1"/>
    </source>
</evidence>
<name>A0A7R7ELT1_9FIRM</name>
<dbReference type="Pfam" id="PF07293">
    <property type="entry name" value="DUF1450"/>
    <property type="match status" value="1"/>
</dbReference>